<feature type="transmembrane region" description="Helical" evidence="1">
    <location>
        <begin position="58"/>
        <end position="79"/>
    </location>
</feature>
<name>A0A1J1IDN7_9DIPT</name>
<dbReference type="AlphaFoldDB" id="A0A1J1IDN7"/>
<organism evidence="2 3">
    <name type="scientific">Clunio marinus</name>
    <dbReference type="NCBI Taxonomy" id="568069"/>
    <lineage>
        <taxon>Eukaryota</taxon>
        <taxon>Metazoa</taxon>
        <taxon>Ecdysozoa</taxon>
        <taxon>Arthropoda</taxon>
        <taxon>Hexapoda</taxon>
        <taxon>Insecta</taxon>
        <taxon>Pterygota</taxon>
        <taxon>Neoptera</taxon>
        <taxon>Endopterygota</taxon>
        <taxon>Diptera</taxon>
        <taxon>Nematocera</taxon>
        <taxon>Chironomoidea</taxon>
        <taxon>Chironomidae</taxon>
        <taxon>Clunio</taxon>
    </lineage>
</organism>
<reference evidence="2 3" key="1">
    <citation type="submission" date="2015-04" db="EMBL/GenBank/DDBJ databases">
        <authorList>
            <person name="Syromyatnikov M.Y."/>
            <person name="Popov V.N."/>
        </authorList>
    </citation>
    <scope>NUCLEOTIDE SEQUENCE [LARGE SCALE GENOMIC DNA]</scope>
</reference>
<keyword evidence="1" id="KW-0472">Membrane</keyword>
<dbReference type="Proteomes" id="UP000183832">
    <property type="component" value="Unassembled WGS sequence"/>
</dbReference>
<keyword evidence="1" id="KW-0812">Transmembrane</keyword>
<sequence>MVSVNIRKYLPTNSQMTDELFSRPAKLYENMKNVSVDSRVIDFVWCVLKNLYGTFKTFVSFFKIVQIMVVGGINLIFIVHRTMLMHNNFQQIMQFTSLQLFCSIYKFINENVELLTSCSNPKQDFQRLSIMMIYYISFENNSSRLQWAFVQLLLKLESITKSINFHFSIDEESFKIILKSALQIMHR</sequence>
<dbReference type="EMBL" id="CVRI01000047">
    <property type="protein sequence ID" value="CRK98328.1"/>
    <property type="molecule type" value="Genomic_DNA"/>
</dbReference>
<keyword evidence="3" id="KW-1185">Reference proteome</keyword>
<accession>A0A1J1IDN7</accession>
<evidence type="ECO:0000256" key="1">
    <source>
        <dbReference type="SAM" id="Phobius"/>
    </source>
</evidence>
<evidence type="ECO:0000313" key="3">
    <source>
        <dbReference type="Proteomes" id="UP000183832"/>
    </source>
</evidence>
<proteinExistence type="predicted"/>
<protein>
    <submittedName>
        <fullName evidence="2">CLUMA_CG011690, isoform A</fullName>
    </submittedName>
</protein>
<evidence type="ECO:0000313" key="2">
    <source>
        <dbReference type="EMBL" id="CRK98328.1"/>
    </source>
</evidence>
<gene>
    <name evidence="2" type="ORF">CLUMA_CG011690</name>
</gene>
<keyword evidence="1" id="KW-1133">Transmembrane helix</keyword>